<keyword evidence="1" id="KW-1133">Transmembrane helix</keyword>
<gene>
    <name evidence="2" type="ORF">PQG83_07995</name>
</gene>
<dbReference type="InterPro" id="IPR036514">
    <property type="entry name" value="SGNH_hydro_sf"/>
</dbReference>
<keyword evidence="1" id="KW-0472">Membrane</keyword>
<dbReference type="Gene3D" id="3.40.50.1110">
    <property type="entry name" value="SGNH hydrolase"/>
    <property type="match status" value="1"/>
</dbReference>
<dbReference type="AlphaFoldDB" id="A0AA96GJP4"/>
<keyword evidence="1" id="KW-0812">Transmembrane</keyword>
<dbReference type="GO" id="GO:0016788">
    <property type="term" value="F:hydrolase activity, acting on ester bonds"/>
    <property type="evidence" value="ECO:0007669"/>
    <property type="project" value="UniProtKB-ARBA"/>
</dbReference>
<proteinExistence type="predicted"/>
<organism evidence="2 3">
    <name type="scientific">Candidatus Nitrospira neomarina</name>
    <dbReference type="NCBI Taxonomy" id="3020899"/>
    <lineage>
        <taxon>Bacteria</taxon>
        <taxon>Pseudomonadati</taxon>
        <taxon>Nitrospirota</taxon>
        <taxon>Nitrospiria</taxon>
        <taxon>Nitrospirales</taxon>
        <taxon>Nitrospiraceae</taxon>
        <taxon>Nitrospira</taxon>
    </lineage>
</organism>
<evidence type="ECO:0000256" key="1">
    <source>
        <dbReference type="SAM" id="Phobius"/>
    </source>
</evidence>
<evidence type="ECO:0000313" key="3">
    <source>
        <dbReference type="Proteomes" id="UP001302494"/>
    </source>
</evidence>
<name>A0AA96GJP4_9BACT</name>
<accession>A0AA96GJP4</accession>
<reference evidence="2 3" key="1">
    <citation type="submission" date="2023-01" db="EMBL/GenBank/DDBJ databases">
        <title>Cultivation and genomic characterization of new, ubiquitous marine nitrite-oxidizing bacteria from the Nitrospirales.</title>
        <authorList>
            <person name="Mueller A.J."/>
            <person name="Daebeler A."/>
            <person name="Herbold C.W."/>
            <person name="Kirkegaard R.H."/>
            <person name="Daims H."/>
        </authorList>
    </citation>
    <scope>NUCLEOTIDE SEQUENCE [LARGE SCALE GENOMIC DNA]</scope>
    <source>
        <strain evidence="2 3">DK</strain>
    </source>
</reference>
<dbReference type="RefSeq" id="WP_312748371.1">
    <property type="nucleotide sequence ID" value="NZ_CP116968.1"/>
</dbReference>
<dbReference type="EMBL" id="CP116968">
    <property type="protein sequence ID" value="WNM63684.1"/>
    <property type="molecule type" value="Genomic_DNA"/>
</dbReference>
<dbReference type="SUPFAM" id="SSF52266">
    <property type="entry name" value="SGNH hydrolase"/>
    <property type="match status" value="1"/>
</dbReference>
<dbReference type="KEGG" id="nneo:PQG83_07995"/>
<dbReference type="Proteomes" id="UP001302494">
    <property type="component" value="Chromosome"/>
</dbReference>
<keyword evidence="2" id="KW-0378">Hydrolase</keyword>
<protein>
    <submittedName>
        <fullName evidence="2">SGNH/GDSL hydrolase family protein</fullName>
    </submittedName>
</protein>
<keyword evidence="3" id="KW-1185">Reference proteome</keyword>
<evidence type="ECO:0000313" key="2">
    <source>
        <dbReference type="EMBL" id="WNM63684.1"/>
    </source>
</evidence>
<sequence>MIKQKSVLLYILLACLVYGSIEGISYIGLWLLQGKGVSYQPLASRLSQEQKQLIQRRLEDNVPLSGHHPVLGWAPKPHSHSKDVRINSQGLRADHDFAHVIRPGVVRASAFGDSFTFGEEVANEDTWEHQLEEQDPRIEVLNFGVGAYGLDQAYMRYMQDGISFNSDIVFIGFMSENIYRNLNVFRPFYHSSYASNFYTKPRFILANDSLVLLDNPLMTTSDYWRFVRNDEAVLREIGNHDYFYQIKYTAGPMDLLPSIRLLKIATRSVKEKLNPVVTPEGSYAVNSEGFRLTTRLLEEFYCAALQHESLPMIIIFPDLGDFSRHRSHRAKRYEPLLEQLHRKGFRVLDILDALVAFDSALPTDRLTVGKWGHFSRLGNSIVATSIRNYMNNEEIVKRNQVKSLVRAACTTNHCCLHSAPRKFTTAD</sequence>
<feature type="transmembrane region" description="Helical" evidence="1">
    <location>
        <begin position="7"/>
        <end position="32"/>
    </location>
</feature>